<keyword evidence="5" id="KW-0288">FMN</keyword>
<dbReference type="PANTHER" id="PTHR42747:SF3">
    <property type="entry name" value="NITRONATE MONOOXYGENASE-RELATED"/>
    <property type="match status" value="1"/>
</dbReference>
<evidence type="ECO:0000256" key="6">
    <source>
        <dbReference type="ARBA" id="ARBA00023002"/>
    </source>
</evidence>
<keyword evidence="3" id="KW-0216">Detoxification</keyword>
<accession>A0ABV9R0N5</accession>
<evidence type="ECO:0000313" key="11">
    <source>
        <dbReference type="Proteomes" id="UP001595960"/>
    </source>
</evidence>
<evidence type="ECO:0000256" key="8">
    <source>
        <dbReference type="ARBA" id="ARBA00031155"/>
    </source>
</evidence>
<dbReference type="EMBL" id="JBHSJC010000001">
    <property type="protein sequence ID" value="MFC4827641.1"/>
    <property type="molecule type" value="Genomic_DNA"/>
</dbReference>
<keyword evidence="4" id="KW-0285">Flavoprotein</keyword>
<dbReference type="InterPro" id="IPR013785">
    <property type="entry name" value="Aldolase_TIM"/>
</dbReference>
<protein>
    <recommendedName>
        <fullName evidence="8">Propionate 3-nitronate monooxygenase</fullName>
    </recommendedName>
</protein>
<evidence type="ECO:0000256" key="7">
    <source>
        <dbReference type="ARBA" id="ARBA00023033"/>
    </source>
</evidence>
<gene>
    <name evidence="10" type="ORF">ACFPER_02500</name>
</gene>
<keyword evidence="6 10" id="KW-0560">Oxidoreductase</keyword>
<dbReference type="Pfam" id="PF03060">
    <property type="entry name" value="NMO"/>
    <property type="match status" value="1"/>
</dbReference>
<name>A0ABV9R0N5_9MICO</name>
<keyword evidence="7" id="KW-0503">Monooxygenase</keyword>
<dbReference type="PANTHER" id="PTHR42747">
    <property type="entry name" value="NITRONATE MONOOXYGENASE-RELATED"/>
    <property type="match status" value="1"/>
</dbReference>
<organism evidence="10 11">
    <name type="scientific">Agromyces aurantiacus</name>
    <dbReference type="NCBI Taxonomy" id="165814"/>
    <lineage>
        <taxon>Bacteria</taxon>
        <taxon>Bacillati</taxon>
        <taxon>Actinomycetota</taxon>
        <taxon>Actinomycetes</taxon>
        <taxon>Micrococcales</taxon>
        <taxon>Microbacteriaceae</taxon>
        <taxon>Agromyces</taxon>
    </lineage>
</organism>
<evidence type="ECO:0000313" key="10">
    <source>
        <dbReference type="EMBL" id="MFC4827641.1"/>
    </source>
</evidence>
<evidence type="ECO:0000256" key="5">
    <source>
        <dbReference type="ARBA" id="ARBA00022643"/>
    </source>
</evidence>
<evidence type="ECO:0000256" key="4">
    <source>
        <dbReference type="ARBA" id="ARBA00022630"/>
    </source>
</evidence>
<dbReference type="GO" id="GO:0016491">
    <property type="term" value="F:oxidoreductase activity"/>
    <property type="evidence" value="ECO:0007669"/>
    <property type="project" value="UniProtKB-KW"/>
</dbReference>
<comment type="catalytic activity">
    <reaction evidence="9">
        <text>3 propionate 3-nitronate + 3 O2 + H2O = 3 3-oxopropanoate + 2 nitrate + nitrite + H2O2 + 3 H(+)</text>
        <dbReference type="Rhea" id="RHEA:57332"/>
        <dbReference type="ChEBI" id="CHEBI:15377"/>
        <dbReference type="ChEBI" id="CHEBI:15378"/>
        <dbReference type="ChEBI" id="CHEBI:15379"/>
        <dbReference type="ChEBI" id="CHEBI:16240"/>
        <dbReference type="ChEBI" id="CHEBI:16301"/>
        <dbReference type="ChEBI" id="CHEBI:17632"/>
        <dbReference type="ChEBI" id="CHEBI:33190"/>
        <dbReference type="ChEBI" id="CHEBI:136067"/>
    </reaction>
</comment>
<evidence type="ECO:0000256" key="3">
    <source>
        <dbReference type="ARBA" id="ARBA00022575"/>
    </source>
</evidence>
<sequence length="368" mass="37847">MTEATTRLTQLLGIRHPIVLGPFGGLSSVELTATVSELGGLGSFGLFGYDARHIVQTGEAIRAATSAPFALNLWLPLPTDGAALPPRAFEQALEAVRPLYDAVDTPVPSAPPERYLPSFGEQWEAVLEVRPAVASFVYGVPPEHVVADARARGIRLVGTATTVDEAVALEAGGIDAIVATGLEAAGHRVAFLRPAETSLVGSISLIPQVVDAVSVPVIAAGGIADRRGVAAAIALGAAGVQVGTAFLRTRQSAASDDHRRAIEATAAEDTVLTRAMSGRLARGAANRAIRAIEADGAIAPYPVQGWLTAGFRAAAAKLGKGELQSLWMGQSARLAVRDDARDVFAELLAGVQGTTGVPGETGPPRGVA</sequence>
<dbReference type="CDD" id="cd04730">
    <property type="entry name" value="NPD_like"/>
    <property type="match status" value="1"/>
</dbReference>
<evidence type="ECO:0000256" key="9">
    <source>
        <dbReference type="ARBA" id="ARBA00049401"/>
    </source>
</evidence>
<dbReference type="InterPro" id="IPR004136">
    <property type="entry name" value="NMO"/>
</dbReference>
<evidence type="ECO:0000256" key="1">
    <source>
        <dbReference type="ARBA" id="ARBA00001917"/>
    </source>
</evidence>
<reference evidence="11" key="1">
    <citation type="journal article" date="2019" name="Int. J. Syst. Evol. Microbiol.">
        <title>The Global Catalogue of Microorganisms (GCM) 10K type strain sequencing project: providing services to taxonomists for standard genome sequencing and annotation.</title>
        <authorList>
            <consortium name="The Broad Institute Genomics Platform"/>
            <consortium name="The Broad Institute Genome Sequencing Center for Infectious Disease"/>
            <person name="Wu L."/>
            <person name="Ma J."/>
        </authorList>
    </citation>
    <scope>NUCLEOTIDE SEQUENCE [LARGE SCALE GENOMIC DNA]</scope>
    <source>
        <strain evidence="11">CGMCC 1.12192</strain>
    </source>
</reference>
<comment type="similarity">
    <text evidence="2">Belongs to the nitronate monooxygenase family. NMO class I subfamily.</text>
</comment>
<dbReference type="Gene3D" id="3.20.20.70">
    <property type="entry name" value="Aldolase class I"/>
    <property type="match status" value="1"/>
</dbReference>
<dbReference type="SUPFAM" id="SSF51412">
    <property type="entry name" value="Inosine monophosphate dehydrogenase (IMPDH)"/>
    <property type="match status" value="1"/>
</dbReference>
<dbReference type="RefSeq" id="WP_204395682.1">
    <property type="nucleotide sequence ID" value="NZ_JAFBBW010000001.1"/>
</dbReference>
<evidence type="ECO:0000256" key="2">
    <source>
        <dbReference type="ARBA" id="ARBA00009881"/>
    </source>
</evidence>
<comment type="caution">
    <text evidence="10">The sequence shown here is derived from an EMBL/GenBank/DDBJ whole genome shotgun (WGS) entry which is preliminary data.</text>
</comment>
<keyword evidence="11" id="KW-1185">Reference proteome</keyword>
<proteinExistence type="inferred from homology"/>
<comment type="cofactor">
    <cofactor evidence="1">
        <name>FMN</name>
        <dbReference type="ChEBI" id="CHEBI:58210"/>
    </cofactor>
</comment>
<dbReference type="Proteomes" id="UP001595960">
    <property type="component" value="Unassembled WGS sequence"/>
</dbReference>